<dbReference type="PROSITE" id="PS50086">
    <property type="entry name" value="TBC_RABGAP"/>
    <property type="match status" value="1"/>
</dbReference>
<dbReference type="InterPro" id="IPR035969">
    <property type="entry name" value="Rab-GAP_TBC_sf"/>
</dbReference>
<sequence>MFLLIVRLWYRCCNTYFFLNRLCIRSRKEDNYVLLTVVDKGKAFRQTLAELMKDTSPNLFTVSRLPERPEIERDQPMSLDEWRSFRTDDGSFRNVKTLKQRIFRGGLVPEIRAEAWTLLLGVYPWQSTEAERKEIRMKNTEYYEALKAQWKAVTADQETRWSHFRERKMLIGDVPYIFYELI</sequence>
<evidence type="ECO:0000313" key="2">
    <source>
        <dbReference type="EMBL" id="VDO94940.1"/>
    </source>
</evidence>
<proteinExistence type="predicted"/>
<keyword evidence="3" id="KW-1185">Reference proteome</keyword>
<organism evidence="4">
    <name type="scientific">Soboliphyme baturini</name>
    <dbReference type="NCBI Taxonomy" id="241478"/>
    <lineage>
        <taxon>Eukaryota</taxon>
        <taxon>Metazoa</taxon>
        <taxon>Ecdysozoa</taxon>
        <taxon>Nematoda</taxon>
        <taxon>Enoplea</taxon>
        <taxon>Dorylaimia</taxon>
        <taxon>Dioctophymatida</taxon>
        <taxon>Dioctophymatoidea</taxon>
        <taxon>Soboliphymatidae</taxon>
        <taxon>Soboliphyme</taxon>
    </lineage>
</organism>
<reference evidence="4" key="1">
    <citation type="submission" date="2016-06" db="UniProtKB">
        <authorList>
            <consortium name="WormBaseParasite"/>
        </authorList>
    </citation>
    <scope>IDENTIFICATION</scope>
</reference>
<dbReference type="Proteomes" id="UP000270296">
    <property type="component" value="Unassembled WGS sequence"/>
</dbReference>
<evidence type="ECO:0000259" key="1">
    <source>
        <dbReference type="PROSITE" id="PS50086"/>
    </source>
</evidence>
<feature type="domain" description="Rab-GAP TBC" evidence="1">
    <location>
        <begin position="106"/>
        <end position="182"/>
    </location>
</feature>
<gene>
    <name evidence="2" type="ORF">SBAD_LOCUS1624</name>
</gene>
<dbReference type="SUPFAM" id="SSF47923">
    <property type="entry name" value="Ypt/Rab-GAP domain of gyp1p"/>
    <property type="match status" value="1"/>
</dbReference>
<evidence type="ECO:0000313" key="3">
    <source>
        <dbReference type="Proteomes" id="UP000270296"/>
    </source>
</evidence>
<dbReference type="AlphaFoldDB" id="A0A183IDD0"/>
<accession>A0A183IDD0</accession>
<reference evidence="2 3" key="2">
    <citation type="submission" date="2018-11" db="EMBL/GenBank/DDBJ databases">
        <authorList>
            <consortium name="Pathogen Informatics"/>
        </authorList>
    </citation>
    <scope>NUCLEOTIDE SEQUENCE [LARGE SCALE GENOMIC DNA]</scope>
</reference>
<dbReference type="InterPro" id="IPR000195">
    <property type="entry name" value="Rab-GAP-TBC_dom"/>
</dbReference>
<dbReference type="OrthoDB" id="10264062at2759"/>
<dbReference type="EMBL" id="UZAM01006890">
    <property type="protein sequence ID" value="VDO94940.1"/>
    <property type="molecule type" value="Genomic_DNA"/>
</dbReference>
<protein>
    <submittedName>
        <fullName evidence="4">Rab-GAP TBC domain-containing protein</fullName>
    </submittedName>
</protein>
<evidence type="ECO:0000313" key="4">
    <source>
        <dbReference type="WBParaSite" id="SBAD_0000169801-mRNA-1"/>
    </source>
</evidence>
<dbReference type="WBParaSite" id="SBAD_0000169801-mRNA-1">
    <property type="protein sequence ID" value="SBAD_0000169801-mRNA-1"/>
    <property type="gene ID" value="SBAD_0000169801"/>
</dbReference>
<name>A0A183IDD0_9BILA</name>